<evidence type="ECO:0000313" key="2">
    <source>
        <dbReference type="EMBL" id="SUZ48707.1"/>
    </source>
</evidence>
<dbReference type="PANTHER" id="PTHR43173:SF19">
    <property type="entry name" value="AARF DOMAIN-CONTAINING PROTEIN KINASE 1"/>
    <property type="match status" value="1"/>
</dbReference>
<reference evidence="2" key="1">
    <citation type="submission" date="2018-05" db="EMBL/GenBank/DDBJ databases">
        <authorList>
            <person name="Lanie J.A."/>
            <person name="Ng W.-L."/>
            <person name="Kazmierczak K.M."/>
            <person name="Andrzejewski T.M."/>
            <person name="Davidsen T.M."/>
            <person name="Wayne K.J."/>
            <person name="Tettelin H."/>
            <person name="Glass J.I."/>
            <person name="Rusch D."/>
            <person name="Podicherti R."/>
            <person name="Tsui H.-C.T."/>
            <person name="Winkler M.E."/>
        </authorList>
    </citation>
    <scope>NUCLEOTIDE SEQUENCE</scope>
</reference>
<proteinExistence type="predicted"/>
<protein>
    <recommendedName>
        <fullName evidence="1">Protein kinase domain-containing protein</fullName>
    </recommendedName>
</protein>
<accession>A0A381N2F0</accession>
<organism evidence="2">
    <name type="scientific">marine metagenome</name>
    <dbReference type="NCBI Taxonomy" id="408172"/>
    <lineage>
        <taxon>unclassified sequences</taxon>
        <taxon>metagenomes</taxon>
        <taxon>ecological metagenomes</taxon>
    </lineage>
</organism>
<dbReference type="InterPro" id="IPR004147">
    <property type="entry name" value="ABC1_dom"/>
</dbReference>
<dbReference type="InterPro" id="IPR000719">
    <property type="entry name" value="Prot_kinase_dom"/>
</dbReference>
<dbReference type="PROSITE" id="PS50011">
    <property type="entry name" value="PROTEIN_KINASE_DOM"/>
    <property type="match status" value="1"/>
</dbReference>
<evidence type="ECO:0000259" key="1">
    <source>
        <dbReference type="PROSITE" id="PS50011"/>
    </source>
</evidence>
<dbReference type="PANTHER" id="PTHR43173">
    <property type="entry name" value="ABC1 FAMILY PROTEIN"/>
    <property type="match status" value="1"/>
</dbReference>
<dbReference type="CDD" id="cd05121">
    <property type="entry name" value="ABC1_ADCK3-like"/>
    <property type="match status" value="1"/>
</dbReference>
<dbReference type="EMBL" id="UINC01000081">
    <property type="protein sequence ID" value="SUZ48707.1"/>
    <property type="molecule type" value="Genomic_DNA"/>
</dbReference>
<dbReference type="Pfam" id="PF03109">
    <property type="entry name" value="ABC1"/>
    <property type="match status" value="1"/>
</dbReference>
<sequence length="429" mass="49074">MTFVPASLAERAYRSTQISWTGLRVWLHYQTLIWWDKLRRRDPDARDLHAVHQKNADLIFRTAVTLRGMLVKMCQVIGTRSDIFPREYVSVLSQCQDRLPAREFESIRQVVEEDLGKPIESVFAEFETAPVAAASLAQVHRAQLVTGEEVAVKVQYPDIEHIMHTDLTASRRIAALYARFSDNPIDFLPLLDELQTHLRMELDFRREVESADRIRDFFSRDQDVRVPMVFEEFSTRRIITMEFVTGAKPNDLDELHAAGIDTQGFMLRLMRIFNRMILAHGFFHADPHPGNIFVTADERGKPVFTLLDFGLSKQLPRGFGMGLFELMFSMMTFNESAMLRAFRELGFDTRKGDDDSLLYIARRMISRSDTGSFQGEFTEDMTDEMFDAVRESPIVTVPTDFVLVARAFSLLSGIGHAIGQRGNALDAMS</sequence>
<dbReference type="InterPro" id="IPR011009">
    <property type="entry name" value="Kinase-like_dom_sf"/>
</dbReference>
<dbReference type="InterPro" id="IPR051130">
    <property type="entry name" value="Mito_struct-func_regulator"/>
</dbReference>
<name>A0A381N2F0_9ZZZZ</name>
<dbReference type="AlphaFoldDB" id="A0A381N2F0"/>
<dbReference type="GO" id="GO:0005524">
    <property type="term" value="F:ATP binding"/>
    <property type="evidence" value="ECO:0007669"/>
    <property type="project" value="InterPro"/>
</dbReference>
<feature type="domain" description="Protein kinase" evidence="1">
    <location>
        <begin position="125"/>
        <end position="429"/>
    </location>
</feature>
<gene>
    <name evidence="2" type="ORF">METZ01_LOCUS1561</name>
</gene>
<dbReference type="GO" id="GO:0004672">
    <property type="term" value="F:protein kinase activity"/>
    <property type="evidence" value="ECO:0007669"/>
    <property type="project" value="InterPro"/>
</dbReference>
<dbReference type="SUPFAM" id="SSF56112">
    <property type="entry name" value="Protein kinase-like (PK-like)"/>
    <property type="match status" value="1"/>
</dbReference>